<sequence length="190" mass="21686">MAKLTDTITVSNQGIEVASIKTTEPIQIQHKTFKVGGYFEKFYAVVFSDDGWSEGALELEIFRPDVHTDSKARGALLSQFTFHSSAWGNGADFQYAEIHQSQNKFIAGYQNHYHSTRLVIWLRGGGTTYHWRSNHPATLLDFEAKSKVVVHLSPDHPNYENAKLLVEVKTEIAPSLNKWHVYPWIESFFK</sequence>
<proteinExistence type="predicted"/>
<gene>
    <name evidence="1" type="ORF">THIOM_002972</name>
</gene>
<organism evidence="1 2">
    <name type="scientific">Candidatus Thiomargarita nelsonii</name>
    <dbReference type="NCBI Taxonomy" id="1003181"/>
    <lineage>
        <taxon>Bacteria</taxon>
        <taxon>Pseudomonadati</taxon>
        <taxon>Pseudomonadota</taxon>
        <taxon>Gammaproteobacteria</taxon>
        <taxon>Thiotrichales</taxon>
        <taxon>Thiotrichaceae</taxon>
        <taxon>Thiomargarita</taxon>
    </lineage>
</organism>
<dbReference type="AlphaFoldDB" id="A0A176RZZ8"/>
<comment type="caution">
    <text evidence="1">The sequence shown here is derived from an EMBL/GenBank/DDBJ whole genome shotgun (WGS) entry which is preliminary data.</text>
</comment>
<keyword evidence="2" id="KW-1185">Reference proteome</keyword>
<dbReference type="EMBL" id="LUTY01001756">
    <property type="protein sequence ID" value="OAD21266.1"/>
    <property type="molecule type" value="Genomic_DNA"/>
</dbReference>
<name>A0A176RZZ8_9GAMM</name>
<evidence type="ECO:0000313" key="1">
    <source>
        <dbReference type="EMBL" id="OAD21266.1"/>
    </source>
</evidence>
<reference evidence="1 2" key="1">
    <citation type="submission" date="2016-05" db="EMBL/GenBank/DDBJ databases">
        <title>Single-cell genome of chain-forming Candidatus Thiomargarita nelsonii and comparison to other large sulfur-oxidizing bacteria.</title>
        <authorList>
            <person name="Winkel M."/>
            <person name="Salman V."/>
            <person name="Woyke T."/>
            <person name="Schulz-Vogt H."/>
            <person name="Richter M."/>
            <person name="Flood B."/>
            <person name="Bailey J."/>
            <person name="Amann R."/>
            <person name="Mussmann M."/>
        </authorList>
    </citation>
    <scope>NUCLEOTIDE SEQUENCE [LARGE SCALE GENOMIC DNA]</scope>
    <source>
        <strain evidence="1 2">THI036</strain>
    </source>
</reference>
<dbReference type="Proteomes" id="UP000076962">
    <property type="component" value="Unassembled WGS sequence"/>
</dbReference>
<protein>
    <submittedName>
        <fullName evidence="1">Uncharacterized protein</fullName>
    </submittedName>
</protein>
<evidence type="ECO:0000313" key="2">
    <source>
        <dbReference type="Proteomes" id="UP000076962"/>
    </source>
</evidence>
<accession>A0A176RZZ8</accession>